<feature type="non-terminal residue" evidence="4">
    <location>
        <position position="1"/>
    </location>
</feature>
<dbReference type="CDD" id="cd18186">
    <property type="entry name" value="BTB_POZ_ZBTB_KLHL-like"/>
    <property type="match status" value="1"/>
</dbReference>
<keyword evidence="2" id="KW-0677">Repeat</keyword>
<accession>R7UVG7</accession>
<dbReference type="Pfam" id="PF00651">
    <property type="entry name" value="BTB"/>
    <property type="match status" value="1"/>
</dbReference>
<dbReference type="InterPro" id="IPR011705">
    <property type="entry name" value="BACK"/>
</dbReference>
<organism evidence="4">
    <name type="scientific">Capitella teleta</name>
    <name type="common">Polychaete worm</name>
    <dbReference type="NCBI Taxonomy" id="283909"/>
    <lineage>
        <taxon>Eukaryota</taxon>
        <taxon>Metazoa</taxon>
        <taxon>Spiralia</taxon>
        <taxon>Lophotrochozoa</taxon>
        <taxon>Annelida</taxon>
        <taxon>Polychaeta</taxon>
        <taxon>Sedentaria</taxon>
        <taxon>Scolecida</taxon>
        <taxon>Capitellidae</taxon>
        <taxon>Capitella</taxon>
    </lineage>
</organism>
<dbReference type="InterPro" id="IPR015915">
    <property type="entry name" value="Kelch-typ_b-propeller"/>
</dbReference>
<dbReference type="PANTHER" id="PTHR24412:SF497">
    <property type="entry name" value="KELCH-LIKE PROTEIN 18"/>
    <property type="match status" value="1"/>
</dbReference>
<reference evidence="6" key="1">
    <citation type="submission" date="2012-12" db="EMBL/GenBank/DDBJ databases">
        <authorList>
            <person name="Hellsten U."/>
            <person name="Grimwood J."/>
            <person name="Chapman J.A."/>
            <person name="Shapiro H."/>
            <person name="Aerts A."/>
            <person name="Otillar R.P."/>
            <person name="Terry A.Y."/>
            <person name="Boore J.L."/>
            <person name="Simakov O."/>
            <person name="Marletaz F."/>
            <person name="Cho S.-J."/>
            <person name="Edsinger-Gonzales E."/>
            <person name="Havlak P."/>
            <person name="Kuo D.-H."/>
            <person name="Larsson T."/>
            <person name="Lv J."/>
            <person name="Arendt D."/>
            <person name="Savage R."/>
            <person name="Osoegawa K."/>
            <person name="de Jong P."/>
            <person name="Lindberg D.R."/>
            <person name="Seaver E.C."/>
            <person name="Weisblat D.A."/>
            <person name="Putnam N.H."/>
            <person name="Grigoriev I.V."/>
            <person name="Rokhsar D.S."/>
        </authorList>
    </citation>
    <scope>NUCLEOTIDE SEQUENCE</scope>
    <source>
        <strain evidence="6">I ESC-2004</strain>
    </source>
</reference>
<dbReference type="OrthoDB" id="1925334at2759"/>
<dbReference type="Gene3D" id="2.120.10.80">
    <property type="entry name" value="Kelch-type beta propeller"/>
    <property type="match status" value="1"/>
</dbReference>
<dbReference type="EnsemblMetazoa" id="CapteT62970">
    <property type="protein sequence ID" value="CapteP62970"/>
    <property type="gene ID" value="CapteG62970"/>
</dbReference>
<feature type="non-terminal residue" evidence="4">
    <location>
        <position position="365"/>
    </location>
</feature>
<evidence type="ECO:0000256" key="2">
    <source>
        <dbReference type="ARBA" id="ARBA00022737"/>
    </source>
</evidence>
<gene>
    <name evidence="4" type="ORF">CAPTEDRAFT_62970</name>
</gene>
<dbReference type="AlphaFoldDB" id="R7UVG7"/>
<dbReference type="Pfam" id="PF07707">
    <property type="entry name" value="BACK"/>
    <property type="match status" value="1"/>
</dbReference>
<dbReference type="STRING" id="283909.R7UVG7"/>
<keyword evidence="6" id="KW-1185">Reference proteome</keyword>
<sequence>EMKKNGVMTDVALVLSDDSSVQCHKVILMASSPFFEKMFQSEMKEGAEKDVKLDFTDADTIRTVVDFFYSGNIQVTEENVKALVKASDFLCCEHLKAHCDAYIAGKVRSENYLDLYKFSKLYNLGILLAAAFHFILDHFADFIETSDFDQLTEEELVKIISDDKLNAEKEDIVFEAVAQWVNVELGLRKEAFPRIAPLIRFPFCRMVCLANKICNSQLILDSGCIGFVSEALRMKLVSLSVPWQPAKNGSSLAFLDGKIFAFGGKDGGSVESKSVQSFDLKCTNPTWKNVNEMMYAVCNHCVAQFDNKLFVFGGCSQGSASKVTQEFNLVTGKWRRGRDMPGSCSAGSALALNDEIYVIGGKERV</sequence>
<dbReference type="PROSITE" id="PS50097">
    <property type="entry name" value="BTB"/>
    <property type="match status" value="1"/>
</dbReference>
<dbReference type="SMART" id="SM00875">
    <property type="entry name" value="BACK"/>
    <property type="match status" value="1"/>
</dbReference>
<dbReference type="HOGENOM" id="CLU_004253_14_5_1"/>
<reference evidence="4 6" key="2">
    <citation type="journal article" date="2013" name="Nature">
        <title>Insights into bilaterian evolution from three spiralian genomes.</title>
        <authorList>
            <person name="Simakov O."/>
            <person name="Marletaz F."/>
            <person name="Cho S.J."/>
            <person name="Edsinger-Gonzales E."/>
            <person name="Havlak P."/>
            <person name="Hellsten U."/>
            <person name="Kuo D.H."/>
            <person name="Larsson T."/>
            <person name="Lv J."/>
            <person name="Arendt D."/>
            <person name="Savage R."/>
            <person name="Osoegawa K."/>
            <person name="de Jong P."/>
            <person name="Grimwood J."/>
            <person name="Chapman J.A."/>
            <person name="Shapiro H."/>
            <person name="Aerts A."/>
            <person name="Otillar R.P."/>
            <person name="Terry A.Y."/>
            <person name="Boore J.L."/>
            <person name="Grigoriev I.V."/>
            <person name="Lindberg D.R."/>
            <person name="Seaver E.C."/>
            <person name="Weisblat D.A."/>
            <person name="Putnam N.H."/>
            <person name="Rokhsar D.S."/>
        </authorList>
    </citation>
    <scope>NUCLEOTIDE SEQUENCE</scope>
    <source>
        <strain evidence="4 6">I ESC-2004</strain>
    </source>
</reference>
<name>R7UVG7_CAPTE</name>
<dbReference type="Proteomes" id="UP000014760">
    <property type="component" value="Unassembled WGS sequence"/>
</dbReference>
<evidence type="ECO:0000313" key="6">
    <source>
        <dbReference type="Proteomes" id="UP000014760"/>
    </source>
</evidence>
<dbReference type="EMBL" id="AMQN01006887">
    <property type="status" value="NOT_ANNOTATED_CDS"/>
    <property type="molecule type" value="Genomic_DNA"/>
</dbReference>
<dbReference type="Gene3D" id="1.25.40.420">
    <property type="match status" value="1"/>
</dbReference>
<keyword evidence="1" id="KW-0880">Kelch repeat</keyword>
<protein>
    <recommendedName>
        <fullName evidence="3">BTB domain-containing protein</fullName>
    </recommendedName>
</protein>
<evidence type="ECO:0000313" key="5">
    <source>
        <dbReference type="EnsemblMetazoa" id="CapteP62970"/>
    </source>
</evidence>
<dbReference type="InterPro" id="IPR006652">
    <property type="entry name" value="Kelch_1"/>
</dbReference>
<dbReference type="InterPro" id="IPR000210">
    <property type="entry name" value="BTB/POZ_dom"/>
</dbReference>
<dbReference type="SUPFAM" id="SSF117281">
    <property type="entry name" value="Kelch motif"/>
    <property type="match status" value="1"/>
</dbReference>
<dbReference type="Gene3D" id="3.30.710.10">
    <property type="entry name" value="Potassium Channel Kv1.1, Chain A"/>
    <property type="match status" value="1"/>
</dbReference>
<dbReference type="InterPro" id="IPR011333">
    <property type="entry name" value="SKP1/BTB/POZ_sf"/>
</dbReference>
<dbReference type="Pfam" id="PF24681">
    <property type="entry name" value="Kelch_KLHDC2_KLHL20_DRC7"/>
    <property type="match status" value="1"/>
</dbReference>
<dbReference type="EMBL" id="KB299468">
    <property type="protein sequence ID" value="ELU07952.1"/>
    <property type="molecule type" value="Genomic_DNA"/>
</dbReference>
<evidence type="ECO:0000313" key="4">
    <source>
        <dbReference type="EMBL" id="ELU07952.1"/>
    </source>
</evidence>
<proteinExistence type="predicted"/>
<dbReference type="SMART" id="SM00612">
    <property type="entry name" value="Kelch"/>
    <property type="match status" value="2"/>
</dbReference>
<evidence type="ECO:0000259" key="3">
    <source>
        <dbReference type="PROSITE" id="PS50097"/>
    </source>
</evidence>
<dbReference type="SUPFAM" id="SSF54695">
    <property type="entry name" value="POZ domain"/>
    <property type="match status" value="1"/>
</dbReference>
<reference evidence="5" key="3">
    <citation type="submission" date="2015-06" db="UniProtKB">
        <authorList>
            <consortium name="EnsemblMetazoa"/>
        </authorList>
    </citation>
    <scope>IDENTIFICATION</scope>
</reference>
<dbReference type="PANTHER" id="PTHR24412">
    <property type="entry name" value="KELCH PROTEIN"/>
    <property type="match status" value="1"/>
</dbReference>
<feature type="domain" description="BTB" evidence="3">
    <location>
        <begin position="9"/>
        <end position="77"/>
    </location>
</feature>
<dbReference type="OMA" id="FLANDIC"/>
<evidence type="ECO:0000256" key="1">
    <source>
        <dbReference type="ARBA" id="ARBA00022441"/>
    </source>
</evidence>
<dbReference type="SMART" id="SM00225">
    <property type="entry name" value="BTB"/>
    <property type="match status" value="1"/>
</dbReference>